<dbReference type="InterPro" id="IPR026534">
    <property type="entry name" value="PRRC1"/>
</dbReference>
<dbReference type="PANTHER" id="PTHR23276:SF2">
    <property type="entry name" value="PROTEIN PRRC1"/>
    <property type="match status" value="1"/>
</dbReference>
<dbReference type="PANTHER" id="PTHR23276">
    <property type="entry name" value="PROTEIN PRRC1"/>
    <property type="match status" value="1"/>
</dbReference>
<feature type="region of interest" description="Disordered" evidence="1">
    <location>
        <begin position="1"/>
        <end position="166"/>
    </location>
</feature>
<keyword evidence="3" id="KW-1185">Reference proteome</keyword>
<reference evidence="2 3" key="1">
    <citation type="journal article" date="2020" name="Nature">
        <title>Six reference-quality genomes reveal evolution of bat adaptations.</title>
        <authorList>
            <person name="Jebb D."/>
            <person name="Huang Z."/>
            <person name="Pippel M."/>
            <person name="Hughes G.M."/>
            <person name="Lavrichenko K."/>
            <person name="Devanna P."/>
            <person name="Winkler S."/>
            <person name="Jermiin L.S."/>
            <person name="Skirmuntt E.C."/>
            <person name="Katzourakis A."/>
            <person name="Burkitt-Gray L."/>
            <person name="Ray D.A."/>
            <person name="Sullivan K.A.M."/>
            <person name="Roscito J.G."/>
            <person name="Kirilenko B.M."/>
            <person name="Davalos L.M."/>
            <person name="Corthals A.P."/>
            <person name="Power M.L."/>
            <person name="Jones G."/>
            <person name="Ransome R.D."/>
            <person name="Dechmann D.K.N."/>
            <person name="Locatelli A.G."/>
            <person name="Puechmaille S.J."/>
            <person name="Fedrigo O."/>
            <person name="Jarvis E.D."/>
            <person name="Hiller M."/>
            <person name="Vernes S.C."/>
            <person name="Myers E.W."/>
            <person name="Teeling E.C."/>
        </authorList>
    </citation>
    <scope>NUCLEOTIDE SEQUENCE [LARGE SCALE GENOMIC DNA]</scope>
    <source>
        <strain evidence="2">MMolMol1</strain>
        <tissue evidence="2">Muscle</tissue>
    </source>
</reference>
<dbReference type="GO" id="GO:0005737">
    <property type="term" value="C:cytoplasm"/>
    <property type="evidence" value="ECO:0007669"/>
    <property type="project" value="TreeGrafter"/>
</dbReference>
<comment type="caution">
    <text evidence="2">The sequence shown here is derived from an EMBL/GenBank/DDBJ whole genome shotgun (WGS) entry which is preliminary data.</text>
</comment>
<gene>
    <name evidence="2" type="ORF">HJG59_014894</name>
</gene>
<feature type="compositionally biased region" description="Low complexity" evidence="1">
    <location>
        <begin position="37"/>
        <end position="59"/>
    </location>
</feature>
<name>A0A7J8J1G6_MOLMO</name>
<protein>
    <submittedName>
        <fullName evidence="2">Proline rich coiled-coil 1</fullName>
    </submittedName>
</protein>
<organism evidence="2 3">
    <name type="scientific">Molossus molossus</name>
    <name type="common">Pallas' mastiff bat</name>
    <name type="synonym">Vespertilio molossus</name>
    <dbReference type="NCBI Taxonomy" id="27622"/>
    <lineage>
        <taxon>Eukaryota</taxon>
        <taxon>Metazoa</taxon>
        <taxon>Chordata</taxon>
        <taxon>Craniata</taxon>
        <taxon>Vertebrata</taxon>
        <taxon>Euteleostomi</taxon>
        <taxon>Mammalia</taxon>
        <taxon>Eutheria</taxon>
        <taxon>Laurasiatheria</taxon>
        <taxon>Chiroptera</taxon>
        <taxon>Yangochiroptera</taxon>
        <taxon>Molossidae</taxon>
        <taxon>Molossus</taxon>
    </lineage>
</organism>
<dbReference type="AlphaFoldDB" id="A0A7J8J1G6"/>
<dbReference type="GO" id="GO:0034237">
    <property type="term" value="F:protein kinase A regulatory subunit binding"/>
    <property type="evidence" value="ECO:0007669"/>
    <property type="project" value="TreeGrafter"/>
</dbReference>
<feature type="compositionally biased region" description="Pro residues" evidence="1">
    <location>
        <begin position="73"/>
        <end position="95"/>
    </location>
</feature>
<evidence type="ECO:0000313" key="2">
    <source>
        <dbReference type="EMBL" id="KAF6490716.1"/>
    </source>
</evidence>
<dbReference type="EMBL" id="JACASF010000003">
    <property type="protein sequence ID" value="KAF6490716.1"/>
    <property type="molecule type" value="Genomic_DNA"/>
</dbReference>
<evidence type="ECO:0000256" key="1">
    <source>
        <dbReference type="SAM" id="MobiDB-lite"/>
    </source>
</evidence>
<evidence type="ECO:0000313" key="3">
    <source>
        <dbReference type="Proteomes" id="UP000550707"/>
    </source>
</evidence>
<sequence>MMEESGIETTPPGTPPPNPAGLAAAMSSTPIPLAATSSFSSPNVSSVQSLPPHASSSPQPSLPPARPSASLPFVPPSPVPSVPPLVTAIPPPVSPPAAAAFSNPPLPHLPASTSAPSALPSAPPLGPPTSGFSVGSAYDITRGHAGRAPQTPLMPSFSAPPVTGIVPTPITQQASLTSLAQGTETTSAITFPEEQEDPRIVRDQDEASAGGLWGFIKVSRIYF</sequence>
<feature type="compositionally biased region" description="Low complexity" evidence="1">
    <location>
        <begin position="96"/>
        <end position="120"/>
    </location>
</feature>
<accession>A0A7J8J1G6</accession>
<proteinExistence type="predicted"/>
<dbReference type="Proteomes" id="UP000550707">
    <property type="component" value="Unassembled WGS sequence"/>
</dbReference>